<accession>A0ACB5T074</accession>
<name>A0ACB5T074_AMBMO</name>
<keyword evidence="2" id="KW-1185">Reference proteome</keyword>
<sequence>MTTNQVFQTVLNGKLPPIDDSVKAKKYRIDKDDMFHGFALARYNLLNLFLPEDEEAQVGDSRRRKMIVELQKPRFTKTSLISRYSFDENKFNGDQLSAFDKCLKAQDYALILGMPGTGKTTVIASLIKEMVLNGNTVLLSSYTHSAVDNIVEKLIDLIPDLSLLRVGSSNSISAKVKKYTLYSEDTIHKMETKEDFDRVFVDTQIIATTCMGIKEIPYANRERFDYCIIDEASQVSMPFCLGPLAFADKFILVGDHYQLPPLIINPEARAGGLDMSLFKILSDAHPESVVELTHQYRMCADVMLLSNTLIYDGRLKCGSDKVANQVLRIPHSQQLETFTMMEHIPNDLQWMNTVFEETNRVIFLNHDNLPANEVVNGEKVDNPIEAELIIQIVNALTKCGGVDPTSIGVMSFYRAQLRHFYRQTFAHIVEILTADQYQGRDKDCIIISLVRSNDTNNAGDLLKEWRRVNVAMTRAKSKLIILGSKKLMSTVPQFEGFMKLIQKKNWIYDLPPGSDKVYENLVDTLSTTQATQKTQRLQKSPNRFKLKPSSQAVQQKMLSKNVIDHAMGN</sequence>
<comment type="caution">
    <text evidence="1">The sequence shown here is derived from an EMBL/GenBank/DDBJ whole genome shotgun (WGS) entry which is preliminary data.</text>
</comment>
<proteinExistence type="predicted"/>
<dbReference type="EMBL" id="BSXS01002160">
    <property type="protein sequence ID" value="GME78349.1"/>
    <property type="molecule type" value="Genomic_DNA"/>
</dbReference>
<organism evidence="1 2">
    <name type="scientific">Ambrosiozyma monospora</name>
    <name type="common">Yeast</name>
    <name type="synonym">Endomycopsis monosporus</name>
    <dbReference type="NCBI Taxonomy" id="43982"/>
    <lineage>
        <taxon>Eukaryota</taxon>
        <taxon>Fungi</taxon>
        <taxon>Dikarya</taxon>
        <taxon>Ascomycota</taxon>
        <taxon>Saccharomycotina</taxon>
        <taxon>Pichiomycetes</taxon>
        <taxon>Pichiales</taxon>
        <taxon>Pichiaceae</taxon>
        <taxon>Ambrosiozyma</taxon>
    </lineage>
</organism>
<evidence type="ECO:0000313" key="1">
    <source>
        <dbReference type="EMBL" id="GME78349.1"/>
    </source>
</evidence>
<evidence type="ECO:0000313" key="2">
    <source>
        <dbReference type="Proteomes" id="UP001165064"/>
    </source>
</evidence>
<dbReference type="Proteomes" id="UP001165064">
    <property type="component" value="Unassembled WGS sequence"/>
</dbReference>
<reference evidence="1" key="1">
    <citation type="submission" date="2023-04" db="EMBL/GenBank/DDBJ databases">
        <title>Ambrosiozyma monospora NBRC 10751.</title>
        <authorList>
            <person name="Ichikawa N."/>
            <person name="Sato H."/>
            <person name="Tonouchi N."/>
        </authorList>
    </citation>
    <scope>NUCLEOTIDE SEQUENCE</scope>
    <source>
        <strain evidence="1">NBRC 10751</strain>
    </source>
</reference>
<protein>
    <submittedName>
        <fullName evidence="1">Unnamed protein product</fullName>
    </submittedName>
</protein>
<gene>
    <name evidence="1" type="ORF">Amon02_000340400</name>
</gene>